<organism evidence="3 4">
    <name type="scientific">Streptomyces lacrimifluminis</name>
    <dbReference type="NCBI Taxonomy" id="1500077"/>
    <lineage>
        <taxon>Bacteria</taxon>
        <taxon>Bacillati</taxon>
        <taxon>Actinomycetota</taxon>
        <taxon>Actinomycetes</taxon>
        <taxon>Kitasatosporales</taxon>
        <taxon>Streptomycetaceae</taxon>
        <taxon>Streptomyces</taxon>
    </lineage>
</organism>
<keyword evidence="2" id="KW-1133">Transmembrane helix</keyword>
<evidence type="ECO:0000313" key="3">
    <source>
        <dbReference type="EMBL" id="GGJ20231.1"/>
    </source>
</evidence>
<protein>
    <submittedName>
        <fullName evidence="3">Uncharacterized protein</fullName>
    </submittedName>
</protein>
<keyword evidence="2" id="KW-0812">Transmembrane</keyword>
<dbReference type="AlphaFoldDB" id="A0A917NR71"/>
<feature type="transmembrane region" description="Helical" evidence="2">
    <location>
        <begin position="6"/>
        <end position="34"/>
    </location>
</feature>
<keyword evidence="4" id="KW-1185">Reference proteome</keyword>
<reference evidence="3" key="1">
    <citation type="journal article" date="2014" name="Int. J. Syst. Evol. Microbiol.">
        <title>Complete genome sequence of Corynebacterium casei LMG S-19264T (=DSM 44701T), isolated from a smear-ripened cheese.</title>
        <authorList>
            <consortium name="US DOE Joint Genome Institute (JGI-PGF)"/>
            <person name="Walter F."/>
            <person name="Albersmeier A."/>
            <person name="Kalinowski J."/>
            <person name="Ruckert C."/>
        </authorList>
    </citation>
    <scope>NUCLEOTIDE SEQUENCE</scope>
    <source>
        <strain evidence="3">CGMCC 4.7272</strain>
    </source>
</reference>
<dbReference type="Proteomes" id="UP000625682">
    <property type="component" value="Unassembled WGS sequence"/>
</dbReference>
<gene>
    <name evidence="3" type="ORF">GCM10012282_15780</name>
</gene>
<sequence>MGTLIISAIVVLIIMGFKNSVLWLAAAGLLYVYYRYGRTGSGTATSSSGGGGPATGSAPASYRAYRQRRDQQARWERRYRRERPAQTRRQNRRGR</sequence>
<proteinExistence type="predicted"/>
<evidence type="ECO:0000256" key="1">
    <source>
        <dbReference type="SAM" id="MobiDB-lite"/>
    </source>
</evidence>
<feature type="region of interest" description="Disordered" evidence="1">
    <location>
        <begin position="42"/>
        <end position="95"/>
    </location>
</feature>
<reference evidence="3" key="2">
    <citation type="submission" date="2020-09" db="EMBL/GenBank/DDBJ databases">
        <authorList>
            <person name="Sun Q."/>
            <person name="Zhou Y."/>
        </authorList>
    </citation>
    <scope>NUCLEOTIDE SEQUENCE</scope>
    <source>
        <strain evidence="3">CGMCC 4.7272</strain>
    </source>
</reference>
<feature type="compositionally biased region" description="Low complexity" evidence="1">
    <location>
        <begin position="55"/>
        <end position="64"/>
    </location>
</feature>
<evidence type="ECO:0000256" key="2">
    <source>
        <dbReference type="SAM" id="Phobius"/>
    </source>
</evidence>
<feature type="compositionally biased region" description="Basic and acidic residues" evidence="1">
    <location>
        <begin position="67"/>
        <end position="76"/>
    </location>
</feature>
<dbReference type="EMBL" id="BMMU01000004">
    <property type="protein sequence ID" value="GGJ20231.1"/>
    <property type="molecule type" value="Genomic_DNA"/>
</dbReference>
<name>A0A917NR71_9ACTN</name>
<comment type="caution">
    <text evidence="3">The sequence shown here is derived from an EMBL/GenBank/DDBJ whole genome shotgun (WGS) entry which is preliminary data.</text>
</comment>
<dbReference type="RefSeq" id="WP_189146544.1">
    <property type="nucleotide sequence ID" value="NZ_BAABER010000001.1"/>
</dbReference>
<evidence type="ECO:0000313" key="4">
    <source>
        <dbReference type="Proteomes" id="UP000625682"/>
    </source>
</evidence>
<keyword evidence="2" id="KW-0472">Membrane</keyword>
<accession>A0A917NR71</accession>